<dbReference type="PROSITE" id="PS50052">
    <property type="entry name" value="GUANYLATE_KINASE_2"/>
    <property type="match status" value="1"/>
</dbReference>
<dbReference type="Gene3D" id="2.30.42.10">
    <property type="match status" value="1"/>
</dbReference>
<feature type="domain" description="PDZ" evidence="7">
    <location>
        <begin position="491"/>
        <end position="593"/>
    </location>
</feature>
<dbReference type="Pfam" id="PF17820">
    <property type="entry name" value="PDZ_6"/>
    <property type="match status" value="1"/>
</dbReference>
<dbReference type="InterPro" id="IPR027417">
    <property type="entry name" value="P-loop_NTPase"/>
</dbReference>
<feature type="region of interest" description="Disordered" evidence="4">
    <location>
        <begin position="1139"/>
        <end position="1178"/>
    </location>
</feature>
<dbReference type="SMART" id="SM00072">
    <property type="entry name" value="GuKc"/>
    <property type="match status" value="1"/>
</dbReference>
<dbReference type="InterPro" id="IPR036034">
    <property type="entry name" value="PDZ_sf"/>
</dbReference>
<comment type="similarity">
    <text evidence="1">Belongs to the MAGUK family.</text>
</comment>
<feature type="domain" description="Guanylate kinase-like" evidence="6">
    <location>
        <begin position="732"/>
        <end position="915"/>
    </location>
</feature>
<feature type="region of interest" description="Disordered" evidence="4">
    <location>
        <begin position="1049"/>
        <end position="1102"/>
    </location>
</feature>
<evidence type="ECO:0000259" key="5">
    <source>
        <dbReference type="PROSITE" id="PS50002"/>
    </source>
</evidence>
<feature type="compositionally biased region" description="Basic residues" evidence="4">
    <location>
        <begin position="1049"/>
        <end position="1059"/>
    </location>
</feature>
<feature type="domain" description="L27" evidence="8">
    <location>
        <begin position="88"/>
        <end position="151"/>
    </location>
</feature>
<dbReference type="InterPro" id="IPR041489">
    <property type="entry name" value="PDZ_6"/>
</dbReference>
<organism evidence="9 11">
    <name type="scientific">Schistosoma rodhaini</name>
    <dbReference type="NCBI Taxonomy" id="6188"/>
    <lineage>
        <taxon>Eukaryota</taxon>
        <taxon>Metazoa</taxon>
        <taxon>Spiralia</taxon>
        <taxon>Lophotrochozoa</taxon>
        <taxon>Platyhelminthes</taxon>
        <taxon>Trematoda</taxon>
        <taxon>Digenea</taxon>
        <taxon>Strigeidida</taxon>
        <taxon>Schistosomatoidea</taxon>
        <taxon>Schistosomatidae</taxon>
        <taxon>Schistosoma</taxon>
    </lineage>
</organism>
<feature type="compositionally biased region" description="Acidic residues" evidence="4">
    <location>
        <begin position="1149"/>
        <end position="1159"/>
    </location>
</feature>
<dbReference type="InterPro" id="IPR004172">
    <property type="entry name" value="L27_dom"/>
</dbReference>
<evidence type="ECO:0000256" key="4">
    <source>
        <dbReference type="SAM" id="MobiDB-lite"/>
    </source>
</evidence>
<name>A0AA85EU47_9TREM</name>
<dbReference type="Gene3D" id="2.30.30.40">
    <property type="entry name" value="SH3 Domains"/>
    <property type="match status" value="1"/>
</dbReference>
<dbReference type="PROSITE" id="PS50002">
    <property type="entry name" value="SH3"/>
    <property type="match status" value="1"/>
</dbReference>
<evidence type="ECO:0000256" key="2">
    <source>
        <dbReference type="ARBA" id="ARBA00022443"/>
    </source>
</evidence>
<dbReference type="SMART" id="SM00326">
    <property type="entry name" value="SH3"/>
    <property type="match status" value="1"/>
</dbReference>
<evidence type="ECO:0000259" key="8">
    <source>
        <dbReference type="PROSITE" id="PS51022"/>
    </source>
</evidence>
<dbReference type="InterPro" id="IPR036028">
    <property type="entry name" value="SH3-like_dom_sf"/>
</dbReference>
<dbReference type="SMART" id="SM00228">
    <property type="entry name" value="PDZ"/>
    <property type="match status" value="1"/>
</dbReference>
<sequence>MRVPSTIVKKPRNQYALSVINRFLDDSTFVTNHLKIGTDDSNDAITDDKDLIFLRKYLKHSSLRHCFNLIDCIGDNDSKSIIERLRPPQQLLRNSLKVLSELWSDLEEFVMRTREKDEPHAHELYDLLADVHIRELLVAYDDIANYRYVNEDFNLTIIPFEDNDQLLCKNSDSNLLNVQTSSKLGTGTEENEEHYKLSNRHDEAHSMNVHLKNPHHHHHYKPDLSESSMESLDYKLNHTESNRNSYNNDDLLTKENFGQSKTHSVPNVNHVNKINTSVNVDDNPPADDNIENAQCVNKINHLDRDNKHQFDNSHRSVSEMINQFELSIEKNQINYSKDKNVHESLECLDRVPSSMPSDTQKPTSPKTIPETVNRQSEKRHSKTSKIKSPNNLFPKTHSNSKPGSPAISPKKISTTKQQRKIKDFHGSDNTLRSSDSNHHHHPSKPFRDSLDGTQSLPRNHGQTPKELKDNHNYHHRESIHLKFPQPGVPRVVHLRRDHPGENLGITVALCTPSQTTSSSPPTSFNGITIKSVTEPIISIQRVLAGSLADRQGCLFPGDILLEINGLRVHTLEQVFSQIQQTSSLIDCKLLVQAPKEGILRSTIQCSNSNSKTKRYVRCLFDYDATKDSLLPTGDVGLSFKSGDVLELVNDQDPNWWQVRSLKEPNSKARLIPSQTLEERRQAFNQEKLQANTSRKPWKKVKTFFRAADASGLRLRSDIWSYEEVVPWPQSKVPCLLLIGPNGVGRRNLKVLLAKYEPKRFAYPMTDTTDSTLPTNLFKVLSKDQMESDVKSGAYVEWGKVNGHYYGIRFSELRKIIANGRTAVLDCQPQSLHLLHQPEFNPCVVFVAAPSFEVAKTMLQEGLQANVTSNMRSDEELHSIIKDSMSMSVIYRHLYSHILVNKNMKESVEKLSRLVSKLERQPCWIPCGWAYELSIPYRSTCTDGSPFIPGSSSLSALGIHDLPPSSRSSALSRSVISEASTESASRLARPPSICNGNSSNHPLSGRDRYSITQRIYEKHRRAQHEFQHPPIPELDTPSESVDSYLVNKMSTRHHQHRAKSNHNTDNHELPQPTLSVKTTAEEDQVTDTELSQTPSNDDDEESKITQVENILSDEQQSNIINDNNPSVQLKPELRKVITINKHEEFSSTSSDDDDDDDDDNNNNNIGDNDRDNNGNVVSI</sequence>
<evidence type="ECO:0000313" key="11">
    <source>
        <dbReference type="WBParaSite" id="SRDH1_23970.2"/>
    </source>
</evidence>
<dbReference type="PROSITE" id="PS51022">
    <property type="entry name" value="L27"/>
    <property type="match status" value="1"/>
</dbReference>
<dbReference type="Gene3D" id="3.40.50.300">
    <property type="entry name" value="P-loop containing nucleotide triphosphate hydrolases"/>
    <property type="match status" value="1"/>
</dbReference>
<dbReference type="PROSITE" id="PS50106">
    <property type="entry name" value="PDZ"/>
    <property type="match status" value="1"/>
</dbReference>
<reference evidence="10 11" key="2">
    <citation type="submission" date="2023-11" db="UniProtKB">
        <authorList>
            <consortium name="WormBaseParasite"/>
        </authorList>
    </citation>
    <scope>IDENTIFICATION</scope>
</reference>
<evidence type="ECO:0000256" key="3">
    <source>
        <dbReference type="PROSITE-ProRule" id="PRU00192"/>
    </source>
</evidence>
<dbReference type="SUPFAM" id="SSF50156">
    <property type="entry name" value="PDZ domain-like"/>
    <property type="match status" value="1"/>
</dbReference>
<dbReference type="SUPFAM" id="SSF52540">
    <property type="entry name" value="P-loop containing nucleoside triphosphate hydrolases"/>
    <property type="match status" value="1"/>
</dbReference>
<dbReference type="InterPro" id="IPR001478">
    <property type="entry name" value="PDZ"/>
</dbReference>
<dbReference type="AlphaFoldDB" id="A0AA85EU47"/>
<dbReference type="InterPro" id="IPR001452">
    <property type="entry name" value="SH3_domain"/>
</dbReference>
<evidence type="ECO:0000256" key="1">
    <source>
        <dbReference type="ARBA" id="ARBA00007014"/>
    </source>
</evidence>
<dbReference type="WBParaSite" id="SRDH1_23970.1">
    <property type="protein sequence ID" value="SRDH1_23970.1"/>
    <property type="gene ID" value="SRDH1_23970"/>
</dbReference>
<dbReference type="InterPro" id="IPR008144">
    <property type="entry name" value="Guanylate_kin-like_dom"/>
</dbReference>
<dbReference type="Proteomes" id="UP000050792">
    <property type="component" value="Unassembled WGS sequence"/>
</dbReference>
<evidence type="ECO:0000259" key="7">
    <source>
        <dbReference type="PROSITE" id="PS50106"/>
    </source>
</evidence>
<feature type="compositionally biased region" description="Polar residues" evidence="4">
    <location>
        <begin position="354"/>
        <end position="374"/>
    </location>
</feature>
<feature type="compositionally biased region" description="Polar residues" evidence="4">
    <location>
        <begin position="451"/>
        <end position="462"/>
    </location>
</feature>
<feature type="region of interest" description="Disordered" evidence="4">
    <location>
        <begin position="979"/>
        <end position="1006"/>
    </location>
</feature>
<proteinExistence type="inferred from homology"/>
<dbReference type="PANTHER" id="PTHR23122">
    <property type="entry name" value="MEMBRANE-ASSOCIATED GUANYLATE KINASE MAGUK"/>
    <property type="match status" value="1"/>
</dbReference>
<reference evidence="9" key="1">
    <citation type="submission" date="2022-06" db="EMBL/GenBank/DDBJ databases">
        <authorList>
            <person name="Berger JAMES D."/>
            <person name="Berger JAMES D."/>
        </authorList>
    </citation>
    <scope>NUCLEOTIDE SEQUENCE [LARGE SCALE GENOMIC DNA]</scope>
</reference>
<evidence type="ECO:0000313" key="9">
    <source>
        <dbReference type="Proteomes" id="UP000050792"/>
    </source>
</evidence>
<dbReference type="SUPFAM" id="SSF50044">
    <property type="entry name" value="SH3-domain"/>
    <property type="match status" value="1"/>
</dbReference>
<keyword evidence="2 3" id="KW-0728">SH3 domain</keyword>
<evidence type="ECO:0000259" key="6">
    <source>
        <dbReference type="PROSITE" id="PS50052"/>
    </source>
</evidence>
<accession>A0AA85EU47</accession>
<feature type="domain" description="SH3" evidence="5">
    <location>
        <begin position="611"/>
        <end position="681"/>
    </location>
</feature>
<dbReference type="InterPro" id="IPR008145">
    <property type="entry name" value="GK/Ca_channel_bsu"/>
</dbReference>
<protein>
    <recommendedName>
        <fullName evidence="12">MAGUK p55 subfamily member 6</fullName>
    </recommendedName>
</protein>
<feature type="compositionally biased region" description="Polar residues" evidence="4">
    <location>
        <begin position="386"/>
        <end position="402"/>
    </location>
</feature>
<feature type="region of interest" description="Disordered" evidence="4">
    <location>
        <begin position="350"/>
        <end position="469"/>
    </location>
</feature>
<evidence type="ECO:0000313" key="10">
    <source>
        <dbReference type="WBParaSite" id="SRDH1_23970.1"/>
    </source>
</evidence>
<dbReference type="Pfam" id="PF00625">
    <property type="entry name" value="Guanylate_kin"/>
    <property type="match status" value="1"/>
</dbReference>
<keyword evidence="9" id="KW-1185">Reference proteome</keyword>
<dbReference type="WBParaSite" id="SRDH1_23970.2">
    <property type="protein sequence ID" value="SRDH1_23970.2"/>
    <property type="gene ID" value="SRDH1_23970"/>
</dbReference>
<dbReference type="InterPro" id="IPR050716">
    <property type="entry name" value="MAGUK"/>
</dbReference>
<dbReference type="CDD" id="cd11862">
    <property type="entry name" value="SH3_MPP"/>
    <property type="match status" value="1"/>
</dbReference>
<evidence type="ECO:0008006" key="12">
    <source>
        <dbReference type="Google" id="ProtNLM"/>
    </source>
</evidence>